<feature type="chain" id="PRO_5012101104" description="PEP-CTERM protein-sorting domain-containing protein" evidence="2">
    <location>
        <begin position="29"/>
        <end position="177"/>
    </location>
</feature>
<evidence type="ECO:0000256" key="2">
    <source>
        <dbReference type="SAM" id="SignalP"/>
    </source>
</evidence>
<evidence type="ECO:0000256" key="1">
    <source>
        <dbReference type="SAM" id="Phobius"/>
    </source>
</evidence>
<feature type="signal peptide" evidence="2">
    <location>
        <begin position="1"/>
        <end position="28"/>
    </location>
</feature>
<dbReference type="STRING" id="716816.BST96_13065"/>
<keyword evidence="2" id="KW-0732">Signal</keyword>
<sequence>MNKKIKSALPSKLLMASMLLATASMAQAATVTVTLFLSATEGGVPLVSFDPFGTSSNLVYDDAAFNSGTAGSVIADSYYIDYVDGVGAPVPGEYIDESFGDATIYHDGLGNMVSLDLTVVIDASNTINVELDPILSGDKEWHGHFEIAPTAVPVPGAVVMFSSALVGLFGARKLRKS</sequence>
<feature type="transmembrane region" description="Helical" evidence="1">
    <location>
        <begin position="152"/>
        <end position="171"/>
    </location>
</feature>
<dbReference type="RefSeq" id="WP_085759130.1">
    <property type="nucleotide sequence ID" value="NZ_CP019343.1"/>
</dbReference>
<reference evidence="3 4" key="1">
    <citation type="submission" date="2016-11" db="EMBL/GenBank/DDBJ databases">
        <title>Trade-off between light-utilization and light-protection in marine flavobacteria.</title>
        <authorList>
            <person name="Kumagai Y."/>
        </authorList>
    </citation>
    <scope>NUCLEOTIDE SEQUENCE [LARGE SCALE GENOMIC DNA]</scope>
    <source>
        <strain evidence="3 4">NBRC 107125</strain>
    </source>
</reference>
<dbReference type="KEGG" id="osg:BST96_13065"/>
<dbReference type="EMBL" id="CP019343">
    <property type="protein sequence ID" value="ARN74964.1"/>
    <property type="molecule type" value="Genomic_DNA"/>
</dbReference>
<keyword evidence="1" id="KW-1133">Transmembrane helix</keyword>
<gene>
    <name evidence="3" type="ORF">BST96_13065</name>
</gene>
<dbReference type="AlphaFoldDB" id="A0A1X9ND36"/>
<keyword evidence="4" id="KW-1185">Reference proteome</keyword>
<keyword evidence="1" id="KW-0472">Membrane</keyword>
<accession>A0A1X9ND36</accession>
<proteinExistence type="predicted"/>
<dbReference type="Proteomes" id="UP000193450">
    <property type="component" value="Chromosome"/>
</dbReference>
<evidence type="ECO:0000313" key="4">
    <source>
        <dbReference type="Proteomes" id="UP000193450"/>
    </source>
</evidence>
<evidence type="ECO:0000313" key="3">
    <source>
        <dbReference type="EMBL" id="ARN74964.1"/>
    </source>
</evidence>
<name>A0A1X9ND36_9GAMM</name>
<evidence type="ECO:0008006" key="5">
    <source>
        <dbReference type="Google" id="ProtNLM"/>
    </source>
</evidence>
<keyword evidence="1" id="KW-0812">Transmembrane</keyword>
<protein>
    <recommendedName>
        <fullName evidence="5">PEP-CTERM protein-sorting domain-containing protein</fullName>
    </recommendedName>
</protein>
<organism evidence="3 4">
    <name type="scientific">Oceanicoccus sagamiensis</name>
    <dbReference type="NCBI Taxonomy" id="716816"/>
    <lineage>
        <taxon>Bacteria</taxon>
        <taxon>Pseudomonadati</taxon>
        <taxon>Pseudomonadota</taxon>
        <taxon>Gammaproteobacteria</taxon>
        <taxon>Cellvibrionales</taxon>
        <taxon>Spongiibacteraceae</taxon>
        <taxon>Oceanicoccus</taxon>
    </lineage>
</organism>